<evidence type="ECO:0000259" key="5">
    <source>
        <dbReference type="PROSITE" id="PS01124"/>
    </source>
</evidence>
<dbReference type="InterPro" id="IPR018060">
    <property type="entry name" value="HTH_AraC"/>
</dbReference>
<feature type="transmembrane region" description="Helical" evidence="4">
    <location>
        <begin position="126"/>
        <end position="146"/>
    </location>
</feature>
<evidence type="ECO:0000313" key="7">
    <source>
        <dbReference type="Proteomes" id="UP001595533"/>
    </source>
</evidence>
<keyword evidence="4" id="KW-0472">Membrane</keyword>
<feature type="transmembrane region" description="Helical" evidence="4">
    <location>
        <begin position="6"/>
        <end position="23"/>
    </location>
</feature>
<feature type="domain" description="HTH araC/xylS-type" evidence="5">
    <location>
        <begin position="243"/>
        <end position="344"/>
    </location>
</feature>
<accession>A0ABV7J7B4</accession>
<feature type="transmembrane region" description="Helical" evidence="4">
    <location>
        <begin position="35"/>
        <end position="53"/>
    </location>
</feature>
<dbReference type="Proteomes" id="UP001595533">
    <property type="component" value="Unassembled WGS sequence"/>
</dbReference>
<keyword evidence="4" id="KW-0812">Transmembrane</keyword>
<organism evidence="6 7">
    <name type="scientific">Marinicella sediminis</name>
    <dbReference type="NCBI Taxonomy" id="1792834"/>
    <lineage>
        <taxon>Bacteria</taxon>
        <taxon>Pseudomonadati</taxon>
        <taxon>Pseudomonadota</taxon>
        <taxon>Gammaproteobacteria</taxon>
        <taxon>Lysobacterales</taxon>
        <taxon>Marinicellaceae</taxon>
        <taxon>Marinicella</taxon>
    </lineage>
</organism>
<dbReference type="PRINTS" id="PR00032">
    <property type="entry name" value="HTHARAC"/>
</dbReference>
<dbReference type="SUPFAM" id="SSF46689">
    <property type="entry name" value="Homeodomain-like"/>
    <property type="match status" value="1"/>
</dbReference>
<dbReference type="SMART" id="SM00342">
    <property type="entry name" value="HTH_ARAC"/>
    <property type="match status" value="1"/>
</dbReference>
<dbReference type="InterPro" id="IPR009057">
    <property type="entry name" value="Homeodomain-like_sf"/>
</dbReference>
<evidence type="ECO:0000256" key="2">
    <source>
        <dbReference type="ARBA" id="ARBA00023125"/>
    </source>
</evidence>
<reference evidence="7" key="1">
    <citation type="journal article" date="2019" name="Int. J. Syst. Evol. Microbiol.">
        <title>The Global Catalogue of Microorganisms (GCM) 10K type strain sequencing project: providing services to taxonomists for standard genome sequencing and annotation.</title>
        <authorList>
            <consortium name="The Broad Institute Genomics Platform"/>
            <consortium name="The Broad Institute Genome Sequencing Center for Infectious Disease"/>
            <person name="Wu L."/>
            <person name="Ma J."/>
        </authorList>
    </citation>
    <scope>NUCLEOTIDE SEQUENCE [LARGE SCALE GENOMIC DNA]</scope>
    <source>
        <strain evidence="7">KCTC 42953</strain>
    </source>
</reference>
<dbReference type="PANTHER" id="PTHR43280">
    <property type="entry name" value="ARAC-FAMILY TRANSCRIPTIONAL REGULATOR"/>
    <property type="match status" value="1"/>
</dbReference>
<keyword evidence="3" id="KW-0804">Transcription</keyword>
<keyword evidence="7" id="KW-1185">Reference proteome</keyword>
<keyword evidence="4" id="KW-1133">Transmembrane helix</keyword>
<dbReference type="PANTHER" id="PTHR43280:SF29">
    <property type="entry name" value="ARAC-FAMILY TRANSCRIPTIONAL REGULATOR"/>
    <property type="match status" value="1"/>
</dbReference>
<dbReference type="Gene3D" id="1.10.10.60">
    <property type="entry name" value="Homeodomain-like"/>
    <property type="match status" value="1"/>
</dbReference>
<sequence>MQHWSFIYVIGAAQGLVLVLALIRKQANLHSNRILAVWISLLVFDLAIKAVYLNNRDTALLPLYTLVHFFPYFYGSWFYLYTRSLIRNQSLRWHDVVHFAGFMLMSGINLPWIINPWEKGPTWYVLYEPTMYVYSVSYVLAGLWVVNQYRTELVQQESSTEGIDLRWLRLMAYGNVVIWLVAVSQWALPIPDYNHWVIFAVIAVWITMLGYLGLTQQPITPIRTFKPPQPVATDDRRFAAVDDKLTQLMADDQLYLKPALNIGQLAKSSGYPEYLISLVINHRYQCNFRDYINAMRIKEAQQQLTQTRDNILDVAYACGFVSKSTFNTAFKRHTGLTPSAFRQQHSVAAATK</sequence>
<protein>
    <submittedName>
        <fullName evidence="6">Helix-turn-helix domain-containing protein</fullName>
    </submittedName>
</protein>
<dbReference type="RefSeq" id="WP_077412101.1">
    <property type="nucleotide sequence ID" value="NZ_JBHRTS010000003.1"/>
</dbReference>
<evidence type="ECO:0000256" key="3">
    <source>
        <dbReference type="ARBA" id="ARBA00023163"/>
    </source>
</evidence>
<evidence type="ECO:0000256" key="4">
    <source>
        <dbReference type="SAM" id="Phobius"/>
    </source>
</evidence>
<evidence type="ECO:0000313" key="6">
    <source>
        <dbReference type="EMBL" id="MFC3194030.1"/>
    </source>
</evidence>
<proteinExistence type="predicted"/>
<feature type="transmembrane region" description="Helical" evidence="4">
    <location>
        <begin position="93"/>
        <end position="114"/>
    </location>
</feature>
<dbReference type="PROSITE" id="PS01124">
    <property type="entry name" value="HTH_ARAC_FAMILY_2"/>
    <property type="match status" value="1"/>
</dbReference>
<keyword evidence="2" id="KW-0238">DNA-binding</keyword>
<dbReference type="PROSITE" id="PS00041">
    <property type="entry name" value="HTH_ARAC_FAMILY_1"/>
    <property type="match status" value="1"/>
</dbReference>
<feature type="transmembrane region" description="Helical" evidence="4">
    <location>
        <begin position="193"/>
        <end position="214"/>
    </location>
</feature>
<comment type="caution">
    <text evidence="6">The sequence shown here is derived from an EMBL/GenBank/DDBJ whole genome shotgun (WGS) entry which is preliminary data.</text>
</comment>
<dbReference type="InterPro" id="IPR020449">
    <property type="entry name" value="Tscrpt_reg_AraC-type_HTH"/>
</dbReference>
<feature type="transmembrane region" description="Helical" evidence="4">
    <location>
        <begin position="59"/>
        <end position="81"/>
    </location>
</feature>
<gene>
    <name evidence="6" type="ORF">ACFODZ_07235</name>
</gene>
<keyword evidence="1" id="KW-0805">Transcription regulation</keyword>
<dbReference type="InterPro" id="IPR018062">
    <property type="entry name" value="HTH_AraC-typ_CS"/>
</dbReference>
<evidence type="ECO:0000256" key="1">
    <source>
        <dbReference type="ARBA" id="ARBA00023015"/>
    </source>
</evidence>
<dbReference type="Pfam" id="PF12833">
    <property type="entry name" value="HTH_18"/>
    <property type="match status" value="1"/>
</dbReference>
<name>A0ABV7J7B4_9GAMM</name>
<dbReference type="EMBL" id="JBHRTS010000003">
    <property type="protein sequence ID" value="MFC3194030.1"/>
    <property type="molecule type" value="Genomic_DNA"/>
</dbReference>
<feature type="transmembrane region" description="Helical" evidence="4">
    <location>
        <begin position="167"/>
        <end position="187"/>
    </location>
</feature>